<dbReference type="Pfam" id="PF13323">
    <property type="entry name" value="HPIH"/>
    <property type="match status" value="1"/>
</dbReference>
<dbReference type="GO" id="GO:0005789">
    <property type="term" value="C:endoplasmic reticulum membrane"/>
    <property type="evidence" value="ECO:0007669"/>
    <property type="project" value="UniProtKB-SubCell"/>
</dbReference>
<keyword evidence="6 11" id="KW-0521">NADP</keyword>
<dbReference type="PROSITE" id="PS01192">
    <property type="entry name" value="HMG_COA_REDUCTASE_3"/>
    <property type="match status" value="1"/>
</dbReference>
<dbReference type="InterPro" id="IPR023074">
    <property type="entry name" value="HMG_CoA_Rdtase_cat_sf"/>
</dbReference>
<dbReference type="InterPro" id="IPR000731">
    <property type="entry name" value="SSD"/>
</dbReference>
<keyword evidence="14" id="KW-1185">Reference proteome</keyword>
<evidence type="ECO:0000256" key="7">
    <source>
        <dbReference type="ARBA" id="ARBA00022989"/>
    </source>
</evidence>
<dbReference type="Gene3D" id="3.90.770.10">
    <property type="entry name" value="3-hydroxy-3-methylglutaryl-coenzyme A Reductase, Chain A, domain 2"/>
    <property type="match status" value="1"/>
</dbReference>
<dbReference type="GO" id="GO:0008299">
    <property type="term" value="P:isoprenoid biosynthetic process"/>
    <property type="evidence" value="ECO:0007669"/>
    <property type="project" value="InterPro"/>
</dbReference>
<dbReference type="CDD" id="cd00643">
    <property type="entry name" value="HMG-CoA_reductase_classI"/>
    <property type="match status" value="1"/>
</dbReference>
<comment type="subcellular location">
    <subcellularLocation>
        <location evidence="2 11">Endoplasmic reticulum membrane</location>
        <topology evidence="2 11">Multi-pass membrane protein</topology>
    </subcellularLocation>
    <subcellularLocation>
        <location evidence="1">Nucleus envelope</location>
    </subcellularLocation>
</comment>
<comment type="pathway">
    <text evidence="11">Metabolic intermediate biosynthesis; (R)-mevalonate biosynthesis; (R)-mevalonate from acetyl-CoA: step 3/3.</text>
</comment>
<dbReference type="PROSITE" id="PS50065">
    <property type="entry name" value="HMG_COA_REDUCTASE_4"/>
    <property type="match status" value="1"/>
</dbReference>
<dbReference type="Pfam" id="PF12349">
    <property type="entry name" value="Sterol-sensing"/>
    <property type="match status" value="1"/>
</dbReference>
<dbReference type="RefSeq" id="XP_022629746.1">
    <property type="nucleotide sequence ID" value="XM_022771136.1"/>
</dbReference>
<dbReference type="GO" id="GO:0015936">
    <property type="term" value="P:coenzyme A metabolic process"/>
    <property type="evidence" value="ECO:0007669"/>
    <property type="project" value="InterPro"/>
</dbReference>
<reference evidence="13 14" key="1">
    <citation type="submission" date="2014-12" db="EMBL/GenBank/DDBJ databases">
        <authorList>
            <person name="Neuveglise Cecile"/>
        </authorList>
    </citation>
    <scope>NUCLEOTIDE SEQUENCE [LARGE SCALE GENOMIC DNA]</scope>
    <source>
        <strain evidence="13 14">CBS 12615</strain>
    </source>
</reference>
<name>A0A0C7ND66_9SACH</name>
<dbReference type="STRING" id="1245769.A0A0C7ND66"/>
<dbReference type="InterPro" id="IPR053958">
    <property type="entry name" value="HMGCR/SNAP/NPC1-like_SSD"/>
</dbReference>
<dbReference type="FunFam" id="3.30.70.420:FF:000001">
    <property type="entry name" value="3-hydroxy-3-methylglutaryl coenzyme A reductase"/>
    <property type="match status" value="1"/>
</dbReference>
<dbReference type="InterPro" id="IPR009029">
    <property type="entry name" value="HMG_CoA_Rdtase_sub-bd_dom_sf"/>
</dbReference>
<evidence type="ECO:0000256" key="11">
    <source>
        <dbReference type="RuleBase" id="RU361219"/>
    </source>
</evidence>
<dbReference type="SUPFAM" id="SSF55035">
    <property type="entry name" value="NAD-binding domain of HMG-CoA reductase"/>
    <property type="match status" value="1"/>
</dbReference>
<dbReference type="AlphaFoldDB" id="A0A0C7ND66"/>
<feature type="domain" description="SSD" evidence="12">
    <location>
        <begin position="187"/>
        <end position="356"/>
    </location>
</feature>
<dbReference type="OrthoDB" id="310654at2759"/>
<accession>A0A0C7ND66</accession>
<keyword evidence="8 11" id="KW-0560">Oxidoreductase</keyword>
<dbReference type="InterPro" id="IPR025583">
    <property type="entry name" value="HMG-CoA_N_dom"/>
</dbReference>
<evidence type="ECO:0000256" key="2">
    <source>
        <dbReference type="ARBA" id="ARBA00004477"/>
    </source>
</evidence>
<dbReference type="EC" id="1.1.1.34" evidence="11"/>
<dbReference type="GO" id="GO:0005778">
    <property type="term" value="C:peroxisomal membrane"/>
    <property type="evidence" value="ECO:0007669"/>
    <property type="project" value="TreeGrafter"/>
</dbReference>
<evidence type="ECO:0000256" key="3">
    <source>
        <dbReference type="ARBA" id="ARBA00007661"/>
    </source>
</evidence>
<dbReference type="NCBIfam" id="TIGR00533">
    <property type="entry name" value="HMG_CoA_R_NADP"/>
    <property type="match status" value="1"/>
</dbReference>
<evidence type="ECO:0000256" key="5">
    <source>
        <dbReference type="ARBA" id="ARBA00022824"/>
    </source>
</evidence>
<dbReference type="InterPro" id="IPR002202">
    <property type="entry name" value="HMG_CoA_Rdtase"/>
</dbReference>
<dbReference type="PROSITE" id="PS00066">
    <property type="entry name" value="HMG_COA_REDUCTASE_1"/>
    <property type="match status" value="1"/>
</dbReference>
<organism evidence="13 14">
    <name type="scientific">Lachancea lanzarotensis</name>
    <dbReference type="NCBI Taxonomy" id="1245769"/>
    <lineage>
        <taxon>Eukaryota</taxon>
        <taxon>Fungi</taxon>
        <taxon>Dikarya</taxon>
        <taxon>Ascomycota</taxon>
        <taxon>Saccharomycotina</taxon>
        <taxon>Saccharomycetes</taxon>
        <taxon>Saccharomycetales</taxon>
        <taxon>Saccharomycetaceae</taxon>
        <taxon>Lachancea</taxon>
    </lineage>
</organism>
<dbReference type="SUPFAM" id="SSF56542">
    <property type="entry name" value="Substrate-binding domain of HMG-CoA reductase"/>
    <property type="match status" value="1"/>
</dbReference>
<dbReference type="Pfam" id="PF00368">
    <property type="entry name" value="HMG-CoA_red"/>
    <property type="match status" value="1"/>
</dbReference>
<evidence type="ECO:0000313" key="14">
    <source>
        <dbReference type="Proteomes" id="UP000054304"/>
    </source>
</evidence>
<evidence type="ECO:0000256" key="8">
    <source>
        <dbReference type="ARBA" id="ARBA00023002"/>
    </source>
</evidence>
<keyword evidence="7 11" id="KW-1133">Transmembrane helix</keyword>
<keyword evidence="4 11" id="KW-0812">Transmembrane</keyword>
<dbReference type="GeneID" id="34687042"/>
<dbReference type="Gene3D" id="1.10.3270.10">
    <property type="entry name" value="HMGR, N-terminal domain"/>
    <property type="match status" value="1"/>
</dbReference>
<feature type="transmembrane region" description="Helical" evidence="11">
    <location>
        <begin position="188"/>
        <end position="208"/>
    </location>
</feature>
<feature type="transmembrane region" description="Helical" evidence="11">
    <location>
        <begin position="498"/>
        <end position="518"/>
    </location>
</feature>
<proteinExistence type="inferred from homology"/>
<dbReference type="UniPathway" id="UPA00058">
    <property type="reaction ID" value="UER00103"/>
</dbReference>
<protein>
    <recommendedName>
        <fullName evidence="11">3-hydroxy-3-methylglutaryl coenzyme A reductase</fullName>
        <shortName evidence="11">HMG-CoA reductase</shortName>
        <ecNumber evidence="11">1.1.1.34</ecNumber>
    </recommendedName>
</protein>
<dbReference type="GO" id="GO:0005635">
    <property type="term" value="C:nuclear envelope"/>
    <property type="evidence" value="ECO:0007669"/>
    <property type="project" value="UniProtKB-SubCell"/>
</dbReference>
<comment type="similarity">
    <text evidence="3 11">Belongs to the HMG-CoA reductase family.</text>
</comment>
<dbReference type="Proteomes" id="UP000054304">
    <property type="component" value="Unassembled WGS sequence"/>
</dbReference>
<dbReference type="PANTHER" id="PTHR10572:SF24">
    <property type="entry name" value="3-HYDROXY-3-METHYLGLUTARYL-COENZYME A REDUCTASE"/>
    <property type="match status" value="1"/>
</dbReference>
<dbReference type="PRINTS" id="PR00071">
    <property type="entry name" value="HMGCOARDTASE"/>
</dbReference>
<keyword evidence="9 11" id="KW-0472">Membrane</keyword>
<dbReference type="GO" id="GO:0006696">
    <property type="term" value="P:ergosterol biosynthetic process"/>
    <property type="evidence" value="ECO:0007669"/>
    <property type="project" value="UniProtKB-ARBA"/>
</dbReference>
<comment type="function">
    <text evidence="10">HMG-CoA reductase; part of the first module of ergosterol biosynthesis pathway constitutes by the early steps of the pathway, conserved across all eukaryotes, and which results in the formation of mevalonate from acetyl-coenzyme A (acetyl-CoA). HMG1 and HMG2 catalyze the reduction of hydroxymethylglutaryl-CoA (HMG-CoA) to mevalonate that is the rate-limiting step within the first mosule. The first module starts with the action of the cytosolic acetyl-CoA acetyltransferase ERG10 that catalyzes the formation of acetoacetyl-CoA. The hydroxymethylglutaryl-CoA synthase ERG13 then condenses acetyl-CoA with acetoacetyl-CoA to form HMG-CoA. The rate-limiting step of the early module is the reduction to mevalonate by the 3-hydroxy-3-methylglutaryl-coenzyme A (HMG-CoA) reductases HMG1 and HMG2 which are derived from a single ancestral HMGR gene by gene duplication.</text>
</comment>
<evidence type="ECO:0000256" key="4">
    <source>
        <dbReference type="ARBA" id="ARBA00022692"/>
    </source>
</evidence>
<keyword evidence="5 11" id="KW-0256">Endoplasmic reticulum</keyword>
<evidence type="ECO:0000256" key="6">
    <source>
        <dbReference type="ARBA" id="ARBA00022857"/>
    </source>
</evidence>
<dbReference type="PANTHER" id="PTHR10572">
    <property type="entry name" value="3-HYDROXY-3-METHYLGLUTARYL-COENZYME A REDUCTASE"/>
    <property type="match status" value="1"/>
</dbReference>
<dbReference type="GO" id="GO:0004420">
    <property type="term" value="F:hydroxymethylglutaryl-CoA reductase (NADPH) activity"/>
    <property type="evidence" value="ECO:0007669"/>
    <property type="project" value="UniProtKB-EC"/>
</dbReference>
<gene>
    <name evidence="13" type="ORF">LALA0_S08e04632g</name>
</gene>
<dbReference type="Gene3D" id="3.30.70.420">
    <property type="entry name" value="Hydroxymethylglutaryl-CoA reductase, class I/II, NAD/NADP-binding domain"/>
    <property type="match status" value="1"/>
</dbReference>
<feature type="transmembrane region" description="Helical" evidence="11">
    <location>
        <begin position="331"/>
        <end position="351"/>
    </location>
</feature>
<feature type="transmembrane region" description="Helical" evidence="11">
    <location>
        <begin position="242"/>
        <end position="264"/>
    </location>
</feature>
<feature type="transmembrane region" description="Helical" evidence="11">
    <location>
        <begin position="27"/>
        <end position="49"/>
    </location>
</feature>
<dbReference type="FunFam" id="1.10.3270.10:FF:000001">
    <property type="entry name" value="3-hydroxy-3-methylglutaryl coenzyme A reductase"/>
    <property type="match status" value="1"/>
</dbReference>
<dbReference type="InterPro" id="IPR004554">
    <property type="entry name" value="HMG_CoA_Rdtase_eu_arc"/>
</dbReference>
<comment type="catalytic activity">
    <reaction evidence="11">
        <text>(R)-mevalonate + 2 NADP(+) + CoA = (3S)-3-hydroxy-3-methylglutaryl-CoA + 2 NADPH + 2 H(+)</text>
        <dbReference type="Rhea" id="RHEA:15989"/>
        <dbReference type="ChEBI" id="CHEBI:15378"/>
        <dbReference type="ChEBI" id="CHEBI:36464"/>
        <dbReference type="ChEBI" id="CHEBI:43074"/>
        <dbReference type="ChEBI" id="CHEBI:57287"/>
        <dbReference type="ChEBI" id="CHEBI:57783"/>
        <dbReference type="ChEBI" id="CHEBI:58349"/>
        <dbReference type="EC" id="1.1.1.34"/>
    </reaction>
</comment>
<dbReference type="InterPro" id="IPR023282">
    <property type="entry name" value="HMG_CoA_Rdtase_N"/>
</dbReference>
<evidence type="ECO:0000256" key="9">
    <source>
        <dbReference type="ARBA" id="ARBA00023136"/>
    </source>
</evidence>
<feature type="transmembrane region" description="Helical" evidence="11">
    <location>
        <begin position="404"/>
        <end position="423"/>
    </location>
</feature>
<dbReference type="FunFam" id="3.90.770.10:FF:000001">
    <property type="entry name" value="3-hydroxy-3-methylglutaryl coenzyme A reductase"/>
    <property type="match status" value="1"/>
</dbReference>
<evidence type="ECO:0000313" key="13">
    <source>
        <dbReference type="EMBL" id="CEP63532.1"/>
    </source>
</evidence>
<evidence type="ECO:0000256" key="1">
    <source>
        <dbReference type="ARBA" id="ARBA00004259"/>
    </source>
</evidence>
<dbReference type="InterPro" id="IPR023076">
    <property type="entry name" value="HMG_CoA_Rdtase_CS"/>
</dbReference>
<dbReference type="PROSITE" id="PS50156">
    <property type="entry name" value="SSD"/>
    <property type="match status" value="1"/>
</dbReference>
<dbReference type="PROSITE" id="PS00318">
    <property type="entry name" value="HMG_COA_REDUCTASE_2"/>
    <property type="match status" value="1"/>
</dbReference>
<feature type="transmembrane region" description="Helical" evidence="11">
    <location>
        <begin position="217"/>
        <end position="236"/>
    </location>
</feature>
<evidence type="ECO:0000256" key="10">
    <source>
        <dbReference type="ARBA" id="ARBA00056313"/>
    </source>
</evidence>
<dbReference type="EMBL" id="LN736367">
    <property type="protein sequence ID" value="CEP63532.1"/>
    <property type="molecule type" value="Genomic_DNA"/>
</dbReference>
<evidence type="ECO:0000259" key="12">
    <source>
        <dbReference type="PROSITE" id="PS50156"/>
    </source>
</evidence>
<dbReference type="HOGENOM" id="CLU_001734_0_0_1"/>
<sequence>MPLVLKPLKSLAKQFARISKLSARHPVHVILVTVFVSALAYLSVVRSYFNGWQLDSKSIFASNTDALQLQDECAHFYHASNSDSWTKLSNDELASASFSEHYYLMQLDFKTPNDTQFLPDLSNVVFENGSTRYVLQADLSLLKDLQAGDGTTWRLRPHRFRLQDTNAVVASFLKSVVEKLQGAETFDVFIIAAAYAAMLYTFVSLFVVMKRRTGSKFWIALSAVASSTSAFILALYTSQVLLGKTVTLLSLIEGVPFIVVIVGFNHKVRLASFLLDYFRKHGISHQFDTSEIVYLAVKEEGGRLLQDHLLSIVAFIGGSIYAHDLDVLRNFCILASLVLIYDLLLTCTYYASILGLKLEINIIHRSILIKETLEEDGVIKKTAESASTADTPTKVTIFTSNTSIVLLKLSVVLAFVGLNFYSFGVRWTYQTVSALYSRPSSLVLPNFISQTVKNNYPSGVVVSVVPPQHYQPMKVYLQVEDLILSTLRYFSVAIRDRLISKLVLFALVTSASINIYLLNAGRIHTEFTAKQLKQYSAKKKTAIKQINHTAPQDSKLSASSSVTSIETNTAIEDDSESEREDKVVRSLDTLVDLMKSGALKTLNNREIATLVVGGKLPLYALEKQLGDTLRAVIVRRKALARLADAPVLETNRLPFRHYDYDRVLGACCENVIGYMPLPVGVIGPLVIDGVPYHIPMATTEGCLVASAMRGCKAINAGGGATTVLTKDGMTRGPCVRFPTLVRAGACKIWIDSDEGQNKVKKAFNSTSRFARLQHCQTALAGDLLFIRFRTTTGDAMGMNMISKGVEHALKLMVEEFGWYDMEIVSVSGNYCTDKKPAAINWIEGRGKSVVAEAIIPGDVVRKVLKSDVKALVELNIAKNLIGSAMAGSVGGFNAHAANLLTAVYLALGQDPAQNVESSNCITLMSEIDGDLRISVSMPSIEVGTIGGGTILEPQSAMLDLLGVRGPHPTSPGDNARQLAKVVACAVLAGELSLCAALAAGHLVQSHMIHNRGKGATSAVTGASAKAGLPAAGATTATNGDVNRLKEGSVTCIKS</sequence>
<dbReference type="InterPro" id="IPR009023">
    <property type="entry name" value="HMG_CoA_Rdtase_NAD(P)-bd_sf"/>
</dbReference>